<evidence type="ECO:0000256" key="3">
    <source>
        <dbReference type="ARBA" id="ARBA00023239"/>
    </source>
</evidence>
<gene>
    <name evidence="6" type="ORF">A7C99_6715</name>
</gene>
<dbReference type="InterPro" id="IPR015424">
    <property type="entry name" value="PyrdxlP-dep_Trfase"/>
</dbReference>
<accession>A0A178EQ13</accession>
<dbReference type="Gene3D" id="3.40.640.10">
    <property type="entry name" value="Type I PLP-dependent aspartate aminotransferase-like (Major domain)"/>
    <property type="match status" value="1"/>
</dbReference>
<evidence type="ECO:0008006" key="8">
    <source>
        <dbReference type="Google" id="ProtNLM"/>
    </source>
</evidence>
<dbReference type="PANTHER" id="PTHR42735:SF4">
    <property type="entry name" value="PYRIDOXAL PHOSPHATE-DEPENDENT DECARBOXYLASE FAMILY PROTEIN"/>
    <property type="match status" value="1"/>
</dbReference>
<dbReference type="InterPro" id="IPR002129">
    <property type="entry name" value="PyrdxlP-dep_de-COase"/>
</dbReference>
<feature type="region of interest" description="Disordered" evidence="5">
    <location>
        <begin position="1006"/>
        <end position="1070"/>
    </location>
</feature>
<evidence type="ECO:0000256" key="4">
    <source>
        <dbReference type="PIRSR" id="PIRSR602129-50"/>
    </source>
</evidence>
<evidence type="ECO:0000256" key="2">
    <source>
        <dbReference type="ARBA" id="ARBA00022898"/>
    </source>
</evidence>
<dbReference type="GO" id="GO:0019752">
    <property type="term" value="P:carboxylic acid metabolic process"/>
    <property type="evidence" value="ECO:0007669"/>
    <property type="project" value="InterPro"/>
</dbReference>
<evidence type="ECO:0000256" key="1">
    <source>
        <dbReference type="ARBA" id="ARBA00001933"/>
    </source>
</evidence>
<dbReference type="VEuPathDB" id="FungiDB:TERG_03299"/>
<sequence>MSSAPPTKLNPHDVISSYFIGPKAENLDSFRINIKTILDELRDARNKYFENDEVFITENVTKSEQYKQIVLNFNNAVKKASQILGKQSVPFWSPRYEGHMCTDLTTPGLLGYFMTMIYNPNNVAVEASPLTTVIELEVGKQLAEMFGYNIDPKNKSLPLSWGHITCDGTVANLESIWVARNLKFYPLTLSWAMKEGSLWFIADKFKVAPCVGNEKLFKDLTPWELLNLSSQTILGLADRLHEQFGITSKYLEEALNPFSIQTVGKDRLEAYFGINKPMKYFHAKTRHYSWPKGGAIAGLGSGNMHGIKLDLDGHIALEDLEMELNRCLREQQAVLAVVAIMGSTEEGAADPLRDILDMRADFQRRGLSFLVHADAAWGGYFSTMIPKNAKAPQMPGSGSETGGKEVIEIVPSLPLKESTLTNMIALKDADSITVDPHKAGYIPYPAGSLVYRDGRMRFLVTWTSPYLSQGSSENIGVYGVEGSKPGAAAMATWFSNTTIGLDRNGYGRLLGEAAFTSARLSAHYAAMHYEEETDPAEKKKHYICIPFNRLPMEHAGYGSLSPEVNARRKHVQENILEKTNEELMKNKEDMKYLRELGSDLNINAFALNWYREDGTLNDDLEEANYFMKRIVDRLSITSSAGNPREIPLYLTSTQFSSELYGECAQNFMKRLHLAPAAEDLFVLRNVVMSPFPTHKKFICSLMNVFEEVIEEEVKKVWERNKRGKYQGVFLMRGTDEIFLDYHTSFHQATRRQQIILAAELDDNEMKKYVELKEHQSGEIAFQSKDPFDLEGFVEDVKNRKNPTLKGIIGIRQKDDVMKNMDCTIKATRIIKSRPLNSANRDHSYPQHNMPFYLYGTKEQHHISHVLLKAPNVCLSASNVKLDTELAKVVHENICQGLILTLCDYREATMQPFPNKNEVIKKDAHFFFRPGKEFEVKVFRDPNAPIAFGPGLLTNLATPIARGKMTLGQDCHVDVESLNHDPLAKVTLPFNPLEDLKELERVLTTATAEEHPQSDAPRIAQVSATAANQSTAAETSVNGNNTASVSGTPGTPGTPESGESLTFRVPRPNET</sequence>
<dbReference type="OrthoDB" id="2161780at2759"/>
<keyword evidence="3" id="KW-0456">Lyase</keyword>
<protein>
    <recommendedName>
        <fullName evidence="8">Pyridoxal-dependent decarboxylase domain-containing protein</fullName>
    </recommendedName>
</protein>
<organism evidence="6 7">
    <name type="scientific">Trichophyton rubrum</name>
    <name type="common">Athlete's foot fungus</name>
    <name type="synonym">Epidermophyton rubrum</name>
    <dbReference type="NCBI Taxonomy" id="5551"/>
    <lineage>
        <taxon>Eukaryota</taxon>
        <taxon>Fungi</taxon>
        <taxon>Dikarya</taxon>
        <taxon>Ascomycota</taxon>
        <taxon>Pezizomycotina</taxon>
        <taxon>Eurotiomycetes</taxon>
        <taxon>Eurotiomycetidae</taxon>
        <taxon>Onygenales</taxon>
        <taxon>Arthrodermataceae</taxon>
        <taxon>Trichophyton</taxon>
    </lineage>
</organism>
<comment type="caution">
    <text evidence="6">The sequence shown here is derived from an EMBL/GenBank/DDBJ whole genome shotgun (WGS) entry which is preliminary data.</text>
</comment>
<feature type="compositionally biased region" description="Polar residues" evidence="5">
    <location>
        <begin position="1021"/>
        <end position="1044"/>
    </location>
</feature>
<reference evidence="6 7" key="1">
    <citation type="submission" date="2016-05" db="EMBL/GenBank/DDBJ databases">
        <title>Genome sequencing of Trichophyton rubrum CMCC(F)T1i isolated from hair.</title>
        <authorList>
            <person name="Zhan P."/>
            <person name="Tao Y."/>
            <person name="Liu W."/>
        </authorList>
    </citation>
    <scope>NUCLEOTIDE SEQUENCE [LARGE SCALE GENOMIC DNA]</scope>
    <source>
        <strain evidence="7">CMCC(F)T1i</strain>
    </source>
</reference>
<dbReference type="PANTHER" id="PTHR42735">
    <property type="match status" value="1"/>
</dbReference>
<dbReference type="Proteomes" id="UP000243015">
    <property type="component" value="Unassembled WGS sequence"/>
</dbReference>
<evidence type="ECO:0000313" key="7">
    <source>
        <dbReference type="Proteomes" id="UP000243015"/>
    </source>
</evidence>
<name>A0A178EQ13_TRIRU</name>
<dbReference type="Pfam" id="PF00282">
    <property type="entry name" value="Pyridoxal_deC"/>
    <property type="match status" value="1"/>
</dbReference>
<feature type="compositionally biased region" description="Low complexity" evidence="5">
    <location>
        <begin position="1045"/>
        <end position="1059"/>
    </location>
</feature>
<comment type="cofactor">
    <cofactor evidence="1 4">
        <name>pyridoxal 5'-phosphate</name>
        <dbReference type="ChEBI" id="CHEBI:597326"/>
    </cofactor>
</comment>
<dbReference type="GO" id="GO:0016830">
    <property type="term" value="F:carbon-carbon lyase activity"/>
    <property type="evidence" value="ECO:0007669"/>
    <property type="project" value="InterPro"/>
</dbReference>
<keyword evidence="2 4" id="KW-0663">Pyridoxal phosphate</keyword>
<dbReference type="AlphaFoldDB" id="A0A178EQ13"/>
<dbReference type="EMBL" id="LHPM01000019">
    <property type="protein sequence ID" value="OAL62140.1"/>
    <property type="molecule type" value="Genomic_DNA"/>
</dbReference>
<evidence type="ECO:0000313" key="6">
    <source>
        <dbReference type="EMBL" id="OAL62140.1"/>
    </source>
</evidence>
<dbReference type="SUPFAM" id="SSF53383">
    <property type="entry name" value="PLP-dependent transferases"/>
    <property type="match status" value="1"/>
</dbReference>
<dbReference type="InterPro" id="IPR050477">
    <property type="entry name" value="GrpII_AminoAcid_Decarb"/>
</dbReference>
<evidence type="ECO:0000256" key="5">
    <source>
        <dbReference type="SAM" id="MobiDB-lite"/>
    </source>
</evidence>
<dbReference type="GO" id="GO:0030170">
    <property type="term" value="F:pyridoxal phosphate binding"/>
    <property type="evidence" value="ECO:0007669"/>
    <property type="project" value="InterPro"/>
</dbReference>
<proteinExistence type="predicted"/>
<feature type="modified residue" description="N6-(pyridoxal phosphate)lysine" evidence="4">
    <location>
        <position position="438"/>
    </location>
</feature>
<dbReference type="InterPro" id="IPR015421">
    <property type="entry name" value="PyrdxlP-dep_Trfase_major"/>
</dbReference>